<evidence type="ECO:0000256" key="1">
    <source>
        <dbReference type="ARBA" id="ARBA00004141"/>
    </source>
</evidence>
<evidence type="ECO:0000313" key="12">
    <source>
        <dbReference type="Proteomes" id="UP000002027"/>
    </source>
</evidence>
<dbReference type="Gene3D" id="2.40.50.140">
    <property type="entry name" value="Nucleic acid-binding proteins"/>
    <property type="match status" value="1"/>
</dbReference>
<keyword evidence="12" id="KW-1185">Reference proteome</keyword>
<dbReference type="Pfam" id="PF24961">
    <property type="entry name" value="NfeD_membrane"/>
    <property type="match status" value="1"/>
</dbReference>
<organism evidence="11 12">
    <name type="scientific">Sphaerobacter thermophilus (strain ATCC 49802 / DSM 20745 / KCCM 41009 / NCIMB 13125 / S 6022)</name>
    <dbReference type="NCBI Taxonomy" id="479434"/>
    <lineage>
        <taxon>Bacteria</taxon>
        <taxon>Pseudomonadati</taxon>
        <taxon>Thermomicrobiota</taxon>
        <taxon>Thermomicrobia</taxon>
        <taxon>Sphaerobacterales</taxon>
        <taxon>Sphaerobacterineae</taxon>
        <taxon>Sphaerobacteraceae</taxon>
        <taxon>Sphaerobacter</taxon>
    </lineage>
</organism>
<comment type="subcellular location">
    <subcellularLocation>
        <location evidence="1">Membrane</location>
        <topology evidence="1">Multi-pass membrane protein</topology>
    </subcellularLocation>
</comment>
<dbReference type="PANTHER" id="PTHR33507:SF4">
    <property type="entry name" value="NODULATION COMPETITIVENESS PROTEIN NFED"/>
    <property type="match status" value="1"/>
</dbReference>
<feature type="chain" id="PRO_5003021049" evidence="7">
    <location>
        <begin position="44"/>
        <end position="474"/>
    </location>
</feature>
<dbReference type="InterPro" id="IPR002810">
    <property type="entry name" value="NfeD-like_C"/>
</dbReference>
<evidence type="ECO:0000256" key="6">
    <source>
        <dbReference type="SAM" id="Phobius"/>
    </source>
</evidence>
<accession>D1C3Q8</accession>
<dbReference type="OrthoDB" id="9806253at2"/>
<reference evidence="11 12" key="2">
    <citation type="journal article" date="2010" name="Stand. Genomic Sci.">
        <title>Complete genome sequence of Desulfohalobium retbaense type strain (HR(100)).</title>
        <authorList>
            <person name="Spring S."/>
            <person name="Nolan M."/>
            <person name="Lapidus A."/>
            <person name="Glavina Del Rio T."/>
            <person name="Copeland A."/>
            <person name="Tice H."/>
            <person name="Cheng J.F."/>
            <person name="Lucas S."/>
            <person name="Land M."/>
            <person name="Chen F."/>
            <person name="Bruce D."/>
            <person name="Goodwin L."/>
            <person name="Pitluck S."/>
            <person name="Ivanova N."/>
            <person name="Mavromatis K."/>
            <person name="Mikhailova N."/>
            <person name="Pati A."/>
            <person name="Chen A."/>
            <person name="Palaniappan K."/>
            <person name="Hauser L."/>
            <person name="Chang Y.J."/>
            <person name="Jeffries C.D."/>
            <person name="Munk C."/>
            <person name="Kiss H."/>
            <person name="Chain P."/>
            <person name="Han C."/>
            <person name="Brettin T."/>
            <person name="Detter J.C."/>
            <person name="Schuler E."/>
            <person name="Goker M."/>
            <person name="Rohde M."/>
            <person name="Bristow J."/>
            <person name="Eisen J.A."/>
            <person name="Markowitz V."/>
            <person name="Hugenholtz P."/>
            <person name="Kyrpides N.C."/>
            <person name="Klenk H.P."/>
        </authorList>
    </citation>
    <scope>NUCLEOTIDE SEQUENCE [LARGE SCALE GENOMIC DNA]</scope>
    <source>
        <strain evidence="12">ATCC 49802 / DSM 20745 / S 6022</strain>
    </source>
</reference>
<dbReference type="InParanoid" id="D1C3Q8"/>
<protein>
    <submittedName>
        <fullName evidence="11">Uncharacterized protein</fullName>
    </submittedName>
</protein>
<evidence type="ECO:0000259" key="10">
    <source>
        <dbReference type="Pfam" id="PF25145"/>
    </source>
</evidence>
<gene>
    <name evidence="11" type="ordered locus">Sthe_1440</name>
</gene>
<dbReference type="EMBL" id="CP001823">
    <property type="protein sequence ID" value="ACZ38875.1"/>
    <property type="molecule type" value="Genomic_DNA"/>
</dbReference>
<dbReference type="Pfam" id="PF25145">
    <property type="entry name" value="NfeD1b_N"/>
    <property type="match status" value="1"/>
</dbReference>
<feature type="transmembrane region" description="Helical" evidence="6">
    <location>
        <begin position="282"/>
        <end position="300"/>
    </location>
</feature>
<evidence type="ECO:0000313" key="11">
    <source>
        <dbReference type="EMBL" id="ACZ38875.1"/>
    </source>
</evidence>
<feature type="transmembrane region" description="Helical" evidence="6">
    <location>
        <begin position="362"/>
        <end position="386"/>
    </location>
</feature>
<name>D1C3Q8_SPHTD</name>
<dbReference type="SUPFAM" id="SSF141322">
    <property type="entry name" value="NfeD domain-like"/>
    <property type="match status" value="1"/>
</dbReference>
<keyword evidence="2 6" id="KW-0812">Transmembrane</keyword>
<dbReference type="FunCoup" id="D1C3Q8">
    <property type="interactions" value="5"/>
</dbReference>
<evidence type="ECO:0000256" key="3">
    <source>
        <dbReference type="ARBA" id="ARBA00022989"/>
    </source>
</evidence>
<evidence type="ECO:0000259" key="8">
    <source>
        <dbReference type="Pfam" id="PF01957"/>
    </source>
</evidence>
<feature type="transmembrane region" description="Helical" evidence="6">
    <location>
        <begin position="332"/>
        <end position="350"/>
    </location>
</feature>
<keyword evidence="3 6" id="KW-1133">Transmembrane helix</keyword>
<dbReference type="HOGENOM" id="CLU_024619_1_0_0"/>
<dbReference type="AlphaFoldDB" id="D1C3Q8"/>
<dbReference type="InterPro" id="IPR056739">
    <property type="entry name" value="NfeD_membrane"/>
</dbReference>
<dbReference type="KEGG" id="sti:Sthe_1440"/>
<feature type="transmembrane region" description="Helical" evidence="6">
    <location>
        <begin position="306"/>
        <end position="325"/>
    </location>
</feature>
<keyword evidence="7" id="KW-0732">Signal</keyword>
<proteinExistence type="predicted"/>
<feature type="domain" description="NfeD integral membrane" evidence="9">
    <location>
        <begin position="259"/>
        <end position="381"/>
    </location>
</feature>
<dbReference type="InterPro" id="IPR029045">
    <property type="entry name" value="ClpP/crotonase-like_dom_sf"/>
</dbReference>
<evidence type="ECO:0000256" key="4">
    <source>
        <dbReference type="ARBA" id="ARBA00023136"/>
    </source>
</evidence>
<dbReference type="GO" id="GO:0016020">
    <property type="term" value="C:membrane"/>
    <property type="evidence" value="ECO:0007669"/>
    <property type="project" value="UniProtKB-SubCell"/>
</dbReference>
<dbReference type="InterPro" id="IPR056738">
    <property type="entry name" value="NfeD1b_N"/>
</dbReference>
<dbReference type="RefSeq" id="WP_012871922.1">
    <property type="nucleotide sequence ID" value="NC_013523.1"/>
</dbReference>
<feature type="domain" description="NfeD-like C-terminal" evidence="8">
    <location>
        <begin position="398"/>
        <end position="453"/>
    </location>
</feature>
<sequence length="474" mass="49940">MRQQLRQQRRRVGNRPVQQLTLLGALLCFLVAALLASPAPARAAPNRVYGLTIDGVINQLTADHVVRVLDEAEREHGAVLLVTIDSPGGVDSAIRRITQAFLAARIPVVVYVGPEPQAEALSGAMFITLAGHVAAMAPDAVIGAALPAGLAERASPEEREERMANALQVAATTAEARGRNVQATVDAVRAEEILSADVAAADGIIDQVAPSVPLLLEQIDGLEVRTASGTVTLATREAPIRWMTLTPRERVVQEITNPNVAYLLFSAGVLLLIVAVYASAHLLAGIPAIVALATAIIAFGNLPTSWVGLGLLTAGALLFIVELYTPKVGLPGAAGVICYLIGSFTLYQPVRQESPFAPVVRVNPWLAVGTVSFFVVALLLILRFLFRARRTALASTAAALIGRTGVVVRPLDPVGTVLVADQEWAATSPDAPLSEGSPVRVTGSEDGLLRVMPLPPDVAQSDSREGAHRGWRAP</sequence>
<feature type="domain" description="NfeD1b N-terminal" evidence="10">
    <location>
        <begin position="48"/>
        <end position="183"/>
    </location>
</feature>
<dbReference type="InterPro" id="IPR052165">
    <property type="entry name" value="Membrane_assoc_protease"/>
</dbReference>
<evidence type="ECO:0000259" key="9">
    <source>
        <dbReference type="Pfam" id="PF24961"/>
    </source>
</evidence>
<feature type="transmembrane region" description="Helical" evidence="6">
    <location>
        <begin position="260"/>
        <end position="277"/>
    </location>
</feature>
<dbReference type="SUPFAM" id="SSF52096">
    <property type="entry name" value="ClpP/crotonase"/>
    <property type="match status" value="1"/>
</dbReference>
<dbReference type="eggNOG" id="COG1030">
    <property type="taxonomic scope" value="Bacteria"/>
</dbReference>
<evidence type="ECO:0000256" key="2">
    <source>
        <dbReference type="ARBA" id="ARBA00022692"/>
    </source>
</evidence>
<evidence type="ECO:0000256" key="5">
    <source>
        <dbReference type="SAM" id="MobiDB-lite"/>
    </source>
</evidence>
<feature type="region of interest" description="Disordered" evidence="5">
    <location>
        <begin position="454"/>
        <end position="474"/>
    </location>
</feature>
<dbReference type="Proteomes" id="UP000002027">
    <property type="component" value="Chromosome 1"/>
</dbReference>
<dbReference type="PANTHER" id="PTHR33507">
    <property type="entry name" value="INNER MEMBRANE PROTEIN YBBJ"/>
    <property type="match status" value="1"/>
</dbReference>
<keyword evidence="4 6" id="KW-0472">Membrane</keyword>
<dbReference type="Gene3D" id="3.90.226.10">
    <property type="entry name" value="2-enoyl-CoA Hydratase, Chain A, domain 1"/>
    <property type="match status" value="1"/>
</dbReference>
<reference evidence="12" key="1">
    <citation type="submission" date="2009-11" db="EMBL/GenBank/DDBJ databases">
        <title>The complete chromosome 1 of Sphaerobacter thermophilus DSM 20745.</title>
        <authorList>
            <person name="Lucas S."/>
            <person name="Copeland A."/>
            <person name="Lapidus A."/>
            <person name="Glavina del Rio T."/>
            <person name="Dalin E."/>
            <person name="Tice H."/>
            <person name="Bruce D."/>
            <person name="Goodwin L."/>
            <person name="Pitluck S."/>
            <person name="Kyrpides N."/>
            <person name="Mavromatis K."/>
            <person name="Ivanova N."/>
            <person name="Mikhailova N."/>
            <person name="LaButti K.M."/>
            <person name="Clum A."/>
            <person name="Sun H.I."/>
            <person name="Brettin T."/>
            <person name="Detter J.C."/>
            <person name="Han C."/>
            <person name="Larimer F."/>
            <person name="Land M."/>
            <person name="Hauser L."/>
            <person name="Markowitz V."/>
            <person name="Cheng J.F."/>
            <person name="Hugenholtz P."/>
            <person name="Woyke T."/>
            <person name="Wu D."/>
            <person name="Steenblock K."/>
            <person name="Schneider S."/>
            <person name="Pukall R."/>
            <person name="Goeker M."/>
            <person name="Klenk H.P."/>
            <person name="Eisen J.A."/>
        </authorList>
    </citation>
    <scope>NUCLEOTIDE SEQUENCE [LARGE SCALE GENOMIC DNA]</scope>
    <source>
        <strain evidence="12">ATCC 49802 / DSM 20745 / S 6022</strain>
    </source>
</reference>
<evidence type="ECO:0000256" key="7">
    <source>
        <dbReference type="SAM" id="SignalP"/>
    </source>
</evidence>
<feature type="signal peptide" evidence="7">
    <location>
        <begin position="1"/>
        <end position="43"/>
    </location>
</feature>
<dbReference type="InterPro" id="IPR012340">
    <property type="entry name" value="NA-bd_OB-fold"/>
</dbReference>
<dbReference type="STRING" id="479434.Sthe_1440"/>
<dbReference type="Pfam" id="PF01957">
    <property type="entry name" value="NfeD"/>
    <property type="match status" value="1"/>
</dbReference>